<dbReference type="Proteomes" id="UP001055955">
    <property type="component" value="Chromosome"/>
</dbReference>
<evidence type="ECO:0000313" key="2">
    <source>
        <dbReference type="Proteomes" id="UP001055955"/>
    </source>
</evidence>
<name>A0ABY5DJY1_9GAMM</name>
<dbReference type="EMBL" id="CP092900">
    <property type="protein sequence ID" value="UTC24576.1"/>
    <property type="molecule type" value="Genomic_DNA"/>
</dbReference>
<keyword evidence="2" id="KW-1185">Reference proteome</keyword>
<reference evidence="1 2" key="1">
    <citation type="journal article" date="2022" name="Nat. Microbiol.">
        <title>The microbiome of a bacterivorous marine choanoflagellate contains a resource-demanding obligate bacterial associate.</title>
        <authorList>
            <person name="Needham D.M."/>
            <person name="Poirier C."/>
            <person name="Bachy C."/>
            <person name="George E.E."/>
            <person name="Wilken S."/>
            <person name="Yung C.C.M."/>
            <person name="Limardo A.J."/>
            <person name="Morando M."/>
            <person name="Sudek L."/>
            <person name="Malmstrom R.R."/>
            <person name="Keeling P.J."/>
            <person name="Santoro A.E."/>
            <person name="Worden A.Z."/>
        </authorList>
    </citation>
    <scope>NUCLEOTIDE SEQUENCE [LARGE SCALE GENOMIC DNA]</scope>
    <source>
        <strain evidence="1 2">Comchoano-1</strain>
    </source>
</reference>
<evidence type="ECO:0000313" key="1">
    <source>
        <dbReference type="EMBL" id="UTC24576.1"/>
    </source>
</evidence>
<organism evidence="1 2">
    <name type="scientific">Candidatus Comchoanobacter bicostacola</name>
    <dbReference type="NCBI Taxonomy" id="2919598"/>
    <lineage>
        <taxon>Bacteria</taxon>
        <taxon>Pseudomonadati</taxon>
        <taxon>Pseudomonadota</taxon>
        <taxon>Gammaproteobacteria</taxon>
        <taxon>Candidatus Comchoanobacterales</taxon>
        <taxon>Candidatus Comchoanobacteraceae</taxon>
        <taxon>Candidatus Comchoanobacter</taxon>
    </lineage>
</organism>
<gene>
    <name evidence="1" type="ORF">MMH89_00145</name>
</gene>
<sequence>MDGDLIRKKRTGDDFWEHLEEELDDFSMGASTFKHIAGEISQSLLTHLELEHFYQLVSYALTCYIKKPTGKAEIGFLQQVYIAAVICNDWKDLEKRKAFNLIGKVFTVVSIDSSQRYWFLLLKDVVGGHIEGMEPHLVRGLFEVAHAELGKYRRSHALGWLKKFSFYRCEDLLVSEGNILELCITLDQERIDADALDDCLAPLLLLQIKNLGFEFFQKRDRYKLLVTISKLALLSNSPYKPVLQMVLQGPLREHTGLQIKALLKDSYVCFLQQVTAVLHTEALMCLTPTLVDQGFFYLEMSDFRLLDEEAHRMWVLNLLLLAKEVNCPKILEQIYGCGVFSNGQMLGELLTDERLLFVLLSIKGRCALGAVSKCADRLSVDRFLYVIHHCTPTLRQLFGVAGEKPLGYEQLETCIALAFSTVEKWTSEVYENVLFLSKGAVFNMINWMMTFNKVDYMSKLSWNFLKLDLLSAMVRKDALSAFSLLHMQQYVLNLSITSHFNELKVEDVAYWFTTIYKEVSFPEVLIALSVKHPSWLGVGIKWAKSLGEYAAGHEDFLEVATHYNKGLLAQGCEHVESLKIRL</sequence>
<proteinExistence type="predicted"/>
<accession>A0ABY5DJY1</accession>
<protein>
    <submittedName>
        <fullName evidence="1">Uncharacterized protein</fullName>
    </submittedName>
</protein>
<dbReference type="RefSeq" id="WP_258568360.1">
    <property type="nucleotide sequence ID" value="NZ_CP092900.1"/>
</dbReference>